<feature type="transmembrane region" description="Helical" evidence="2">
    <location>
        <begin position="279"/>
        <end position="303"/>
    </location>
</feature>
<sequence length="306" mass="31041">MSLRVDSPVEEPDAGTTTETGRDTESSAVDEHRLSAVGRFRDVGGEVWTLARREYRVTSRARWGVGLAGLFGLLSVSAVLLGASSVGPARYTTVVATLTELSAYLVPLAGLTLGVGSVAGADEQGSLDVLLALPVTRRRLLLGLYLGRATTLAAGVTLGFGLGGALLLALAGLSGWVLYARLLFAVLACGVAFLAVGVLLSALAGETTHALGGSLLAWLYFVLLHDLAALALIAGTELGGTTATLLALANPVDLLRIAVLSGLPATGGGLSAVLPTTGLSLPVVVGGFLAWVALPVVGAGAVLRRR</sequence>
<feature type="transmembrane region" description="Helical" evidence="2">
    <location>
        <begin position="182"/>
        <end position="203"/>
    </location>
</feature>
<dbReference type="AlphaFoldDB" id="A0ABD5RDL4"/>
<keyword evidence="4" id="KW-1185">Reference proteome</keyword>
<dbReference type="Proteomes" id="UP001596201">
    <property type="component" value="Unassembled WGS sequence"/>
</dbReference>
<evidence type="ECO:0000313" key="4">
    <source>
        <dbReference type="Proteomes" id="UP001596201"/>
    </source>
</evidence>
<reference evidence="3 4" key="1">
    <citation type="journal article" date="2019" name="Int. J. Syst. Evol. Microbiol.">
        <title>The Global Catalogue of Microorganisms (GCM) 10K type strain sequencing project: providing services to taxonomists for standard genome sequencing and annotation.</title>
        <authorList>
            <consortium name="The Broad Institute Genomics Platform"/>
            <consortium name="The Broad Institute Genome Sequencing Center for Infectious Disease"/>
            <person name="Wu L."/>
            <person name="Ma J."/>
        </authorList>
    </citation>
    <scope>NUCLEOTIDE SEQUENCE [LARGE SCALE GENOMIC DNA]</scope>
    <source>
        <strain evidence="3 4">CGMCC 1.12237</strain>
    </source>
</reference>
<gene>
    <name evidence="3" type="ORF">ACFPJ5_14110</name>
</gene>
<evidence type="ECO:0000256" key="2">
    <source>
        <dbReference type="SAM" id="Phobius"/>
    </source>
</evidence>
<feature type="transmembrane region" description="Helical" evidence="2">
    <location>
        <begin position="61"/>
        <end position="81"/>
    </location>
</feature>
<dbReference type="Pfam" id="PF12679">
    <property type="entry name" value="ABC2_membrane_2"/>
    <property type="match status" value="1"/>
</dbReference>
<dbReference type="EMBL" id="JBHSKX010000002">
    <property type="protein sequence ID" value="MFC5368066.1"/>
    <property type="molecule type" value="Genomic_DNA"/>
</dbReference>
<dbReference type="PANTHER" id="PTHR43471:SF1">
    <property type="entry name" value="ABC TRANSPORTER PERMEASE PROTEIN NOSY-RELATED"/>
    <property type="match status" value="1"/>
</dbReference>
<keyword evidence="2" id="KW-0812">Transmembrane</keyword>
<dbReference type="RefSeq" id="WP_227230303.1">
    <property type="nucleotide sequence ID" value="NZ_JAJCVJ010000002.1"/>
</dbReference>
<proteinExistence type="predicted"/>
<accession>A0ABD5RDL4</accession>
<evidence type="ECO:0000313" key="3">
    <source>
        <dbReference type="EMBL" id="MFC5368066.1"/>
    </source>
</evidence>
<name>A0ABD5RDL4_9EURY</name>
<dbReference type="GO" id="GO:0005886">
    <property type="term" value="C:plasma membrane"/>
    <property type="evidence" value="ECO:0007669"/>
    <property type="project" value="UniProtKB-SubCell"/>
</dbReference>
<protein>
    <submittedName>
        <fullName evidence="3">ABC transporter permease</fullName>
    </submittedName>
</protein>
<feature type="transmembrane region" description="Helical" evidence="2">
    <location>
        <begin position="142"/>
        <end position="170"/>
    </location>
</feature>
<keyword evidence="2" id="KW-0472">Membrane</keyword>
<dbReference type="PANTHER" id="PTHR43471">
    <property type="entry name" value="ABC TRANSPORTER PERMEASE"/>
    <property type="match status" value="1"/>
</dbReference>
<organism evidence="3 4">
    <name type="scientific">Salinirubrum litoreum</name>
    <dbReference type="NCBI Taxonomy" id="1126234"/>
    <lineage>
        <taxon>Archaea</taxon>
        <taxon>Methanobacteriati</taxon>
        <taxon>Methanobacteriota</taxon>
        <taxon>Stenosarchaea group</taxon>
        <taxon>Halobacteria</taxon>
        <taxon>Halobacteriales</taxon>
        <taxon>Haloferacaceae</taxon>
        <taxon>Salinirubrum</taxon>
    </lineage>
</organism>
<feature type="region of interest" description="Disordered" evidence="1">
    <location>
        <begin position="1"/>
        <end position="28"/>
    </location>
</feature>
<comment type="caution">
    <text evidence="3">The sequence shown here is derived from an EMBL/GenBank/DDBJ whole genome shotgun (WGS) entry which is preliminary data.</text>
</comment>
<keyword evidence="2" id="KW-1133">Transmembrane helix</keyword>
<evidence type="ECO:0000256" key="1">
    <source>
        <dbReference type="SAM" id="MobiDB-lite"/>
    </source>
</evidence>